<proteinExistence type="predicted"/>
<dbReference type="STRING" id="926559.JoomaDRAFT_0890"/>
<reference evidence="1 2" key="1">
    <citation type="submission" date="2012-02" db="EMBL/GenBank/DDBJ databases">
        <title>Improved High-Quality Draft genome of Joostella marina DSM 19592.</title>
        <authorList>
            <consortium name="US DOE Joint Genome Institute (JGI-PGF)"/>
            <person name="Lucas S."/>
            <person name="Copeland A."/>
            <person name="Lapidus A."/>
            <person name="Bruce D."/>
            <person name="Goodwin L."/>
            <person name="Pitluck S."/>
            <person name="Peters L."/>
            <person name="Chertkov O."/>
            <person name="Ovchinnikova G."/>
            <person name="Kyrpides N."/>
            <person name="Mavromatis K."/>
            <person name="Detter J.C."/>
            <person name="Han C."/>
            <person name="Land M."/>
            <person name="Hauser L."/>
            <person name="Markowitz V."/>
            <person name="Cheng J.-F."/>
            <person name="Hugenholtz P."/>
            <person name="Woyke T."/>
            <person name="Wu D."/>
            <person name="Tindall B."/>
            <person name="Brambilla E."/>
            <person name="Klenk H.-P."/>
            <person name="Eisen J.A."/>
        </authorList>
    </citation>
    <scope>NUCLEOTIDE SEQUENCE [LARGE SCALE GENOMIC DNA]</scope>
    <source>
        <strain evidence="1 2">DSM 19592</strain>
    </source>
</reference>
<dbReference type="EMBL" id="JH651379">
    <property type="protein sequence ID" value="EIJ37916.1"/>
    <property type="molecule type" value="Genomic_DNA"/>
</dbReference>
<dbReference type="RefSeq" id="WP_008610987.1">
    <property type="nucleotide sequence ID" value="NZ_JH651379.1"/>
</dbReference>
<gene>
    <name evidence="1" type="ORF">JoomaDRAFT_0890</name>
</gene>
<evidence type="ECO:0000313" key="1">
    <source>
        <dbReference type="EMBL" id="EIJ37916.1"/>
    </source>
</evidence>
<dbReference type="AlphaFoldDB" id="I3C2S3"/>
<dbReference type="Gene3D" id="1.10.260.40">
    <property type="entry name" value="lambda repressor-like DNA-binding domains"/>
    <property type="match status" value="1"/>
</dbReference>
<accession>I3C2S3</accession>
<dbReference type="Proteomes" id="UP000004690">
    <property type="component" value="Unassembled WGS sequence"/>
</dbReference>
<name>I3C2S3_9FLAO</name>
<dbReference type="SUPFAM" id="SSF47413">
    <property type="entry name" value="lambda repressor-like DNA-binding domains"/>
    <property type="match status" value="1"/>
</dbReference>
<dbReference type="InterPro" id="IPR010982">
    <property type="entry name" value="Lambda_DNA-bd_dom_sf"/>
</dbReference>
<dbReference type="GO" id="GO:0003677">
    <property type="term" value="F:DNA binding"/>
    <property type="evidence" value="ECO:0007669"/>
    <property type="project" value="InterPro"/>
</dbReference>
<dbReference type="OrthoDB" id="1263042at2"/>
<keyword evidence="2" id="KW-1185">Reference proteome</keyword>
<evidence type="ECO:0000313" key="2">
    <source>
        <dbReference type="Proteomes" id="UP000004690"/>
    </source>
</evidence>
<organism evidence="1 2">
    <name type="scientific">Galbibacter orientalis DSM 19592</name>
    <dbReference type="NCBI Taxonomy" id="926559"/>
    <lineage>
        <taxon>Bacteria</taxon>
        <taxon>Pseudomonadati</taxon>
        <taxon>Bacteroidota</taxon>
        <taxon>Flavobacteriia</taxon>
        <taxon>Flavobacteriales</taxon>
        <taxon>Flavobacteriaceae</taxon>
        <taxon>Galbibacter</taxon>
    </lineage>
</organism>
<sequence>MAKLSKEDIELNIKIAKRIKILRMDISSKPSQFAKEHMIDRQVLHRWESTTDNRGISIHTIYKFTKLIGISLKDFFDDPLFK</sequence>
<dbReference type="HOGENOM" id="CLU_2535111_0_0_10"/>
<evidence type="ECO:0008006" key="3">
    <source>
        <dbReference type="Google" id="ProtNLM"/>
    </source>
</evidence>
<dbReference type="eggNOG" id="COG1396">
    <property type="taxonomic scope" value="Bacteria"/>
</dbReference>
<protein>
    <recommendedName>
        <fullName evidence="3">Helix-turn-helix protein</fullName>
    </recommendedName>
</protein>